<dbReference type="InterPro" id="IPR051104">
    <property type="entry name" value="FAD_monoxygenase"/>
</dbReference>
<sequence length="254" mass="27976">MTPTIRKLILGEKDPAASPRNTGAWFLMTLQPFDKAQASLGEELVDIKDAREYGWAGHNSFLLHNILSGGQLVQFAIASNDQEKGGESGPLESWYRNVTADEINKLYRDWPSHLNKAVNELLCDQPEHKALYLWEHPKARSYVSGAICITGDAAHSTTPWQGSGGGMSLEDSLILSTLLGRAKTPAEALTALNVYDQIRRPRTQRIVESSRITGAMVTGSDEEMGLDPEKFKSFMSRLAPASFFQASPSSGQYF</sequence>
<keyword evidence="5" id="KW-0560">Oxidoreductase</keyword>
<dbReference type="PANTHER" id="PTHR46720">
    <property type="entry name" value="HYDROXYLASE, PUTATIVE (AFU_ORTHOLOGUE AFUA_3G01460)-RELATED"/>
    <property type="match status" value="1"/>
</dbReference>
<comment type="similarity">
    <text evidence="2">Belongs to the paxM FAD-dependent monooxygenase family.</text>
</comment>
<reference evidence="7 8" key="1">
    <citation type="submission" date="2024-02" db="EMBL/GenBank/DDBJ databases">
        <title>De novo assembly and annotation of 12 fungi associated with fruit tree decline syndrome in Ontario, Canada.</title>
        <authorList>
            <person name="Sulman M."/>
            <person name="Ellouze W."/>
            <person name="Ilyukhin E."/>
        </authorList>
    </citation>
    <scope>NUCLEOTIDE SEQUENCE [LARGE SCALE GENOMIC DNA]</scope>
    <source>
        <strain evidence="7 8">M11/M66-122</strain>
    </source>
</reference>
<evidence type="ECO:0000256" key="4">
    <source>
        <dbReference type="ARBA" id="ARBA00022827"/>
    </source>
</evidence>
<keyword evidence="8" id="KW-1185">Reference proteome</keyword>
<comment type="pathway">
    <text evidence="1">Secondary metabolite biosynthesis.</text>
</comment>
<dbReference type="Gene3D" id="3.50.50.60">
    <property type="entry name" value="FAD/NAD(P)-binding domain"/>
    <property type="match status" value="1"/>
</dbReference>
<protein>
    <recommendedName>
        <fullName evidence="6">FAD-binding domain-containing protein</fullName>
    </recommendedName>
</protein>
<gene>
    <name evidence="7" type="ORF">SLS62_011211</name>
</gene>
<keyword evidence="3" id="KW-0285">Flavoprotein</keyword>
<dbReference type="GO" id="GO:0071949">
    <property type="term" value="F:FAD binding"/>
    <property type="evidence" value="ECO:0007669"/>
    <property type="project" value="InterPro"/>
</dbReference>
<keyword evidence="4" id="KW-0274">FAD</keyword>
<dbReference type="GO" id="GO:0044550">
    <property type="term" value="P:secondary metabolite biosynthetic process"/>
    <property type="evidence" value="ECO:0007669"/>
    <property type="project" value="TreeGrafter"/>
</dbReference>
<organism evidence="7 8">
    <name type="scientific">Diatrype stigma</name>
    <dbReference type="NCBI Taxonomy" id="117547"/>
    <lineage>
        <taxon>Eukaryota</taxon>
        <taxon>Fungi</taxon>
        <taxon>Dikarya</taxon>
        <taxon>Ascomycota</taxon>
        <taxon>Pezizomycotina</taxon>
        <taxon>Sordariomycetes</taxon>
        <taxon>Xylariomycetidae</taxon>
        <taxon>Xylariales</taxon>
        <taxon>Diatrypaceae</taxon>
        <taxon>Diatrype</taxon>
    </lineage>
</organism>
<evidence type="ECO:0000256" key="3">
    <source>
        <dbReference type="ARBA" id="ARBA00022630"/>
    </source>
</evidence>
<comment type="caution">
    <text evidence="7">The sequence shown here is derived from an EMBL/GenBank/DDBJ whole genome shotgun (WGS) entry which is preliminary data.</text>
</comment>
<name>A0AAN9YFQ8_9PEZI</name>
<dbReference type="EMBL" id="JAKJXP020000178">
    <property type="protein sequence ID" value="KAK7739797.1"/>
    <property type="molecule type" value="Genomic_DNA"/>
</dbReference>
<dbReference type="AlphaFoldDB" id="A0AAN9YFQ8"/>
<evidence type="ECO:0000313" key="8">
    <source>
        <dbReference type="Proteomes" id="UP001320420"/>
    </source>
</evidence>
<evidence type="ECO:0000313" key="7">
    <source>
        <dbReference type="EMBL" id="KAK7739797.1"/>
    </source>
</evidence>
<dbReference type="Pfam" id="PF01494">
    <property type="entry name" value="FAD_binding_3"/>
    <property type="match status" value="1"/>
</dbReference>
<dbReference type="SUPFAM" id="SSF51905">
    <property type="entry name" value="FAD/NAD(P)-binding domain"/>
    <property type="match status" value="1"/>
</dbReference>
<dbReference type="InterPro" id="IPR036188">
    <property type="entry name" value="FAD/NAD-bd_sf"/>
</dbReference>
<evidence type="ECO:0000256" key="5">
    <source>
        <dbReference type="ARBA" id="ARBA00023002"/>
    </source>
</evidence>
<accession>A0AAN9YFQ8</accession>
<dbReference type="Proteomes" id="UP001320420">
    <property type="component" value="Unassembled WGS sequence"/>
</dbReference>
<dbReference type="InterPro" id="IPR002938">
    <property type="entry name" value="FAD-bd"/>
</dbReference>
<dbReference type="PANTHER" id="PTHR46720:SF3">
    <property type="entry name" value="FAD-BINDING DOMAIN-CONTAINING PROTEIN-RELATED"/>
    <property type="match status" value="1"/>
</dbReference>
<evidence type="ECO:0000256" key="2">
    <source>
        <dbReference type="ARBA" id="ARBA00007992"/>
    </source>
</evidence>
<evidence type="ECO:0000256" key="1">
    <source>
        <dbReference type="ARBA" id="ARBA00005179"/>
    </source>
</evidence>
<evidence type="ECO:0000259" key="6">
    <source>
        <dbReference type="Pfam" id="PF01494"/>
    </source>
</evidence>
<feature type="domain" description="FAD-binding" evidence="6">
    <location>
        <begin position="121"/>
        <end position="209"/>
    </location>
</feature>
<dbReference type="GO" id="GO:0016491">
    <property type="term" value="F:oxidoreductase activity"/>
    <property type="evidence" value="ECO:0007669"/>
    <property type="project" value="UniProtKB-KW"/>
</dbReference>
<proteinExistence type="inferred from homology"/>